<dbReference type="Proteomes" id="UP000823388">
    <property type="component" value="Chromosome 5N"/>
</dbReference>
<reference evidence="2" key="1">
    <citation type="submission" date="2020-05" db="EMBL/GenBank/DDBJ databases">
        <title>WGS assembly of Panicum virgatum.</title>
        <authorList>
            <person name="Lovell J.T."/>
            <person name="Jenkins J."/>
            <person name="Shu S."/>
            <person name="Juenger T.E."/>
            <person name="Schmutz J."/>
        </authorList>
    </citation>
    <scope>NUCLEOTIDE SEQUENCE</scope>
    <source>
        <strain evidence="2">AP13</strain>
    </source>
</reference>
<sequence length="110" mass="11042">MAAMHPPPSAASASRRLVKMMTIMSLGFFLLVALASTTASASSRLESWSGAGHPRSAVPVEAPGGRAALSPAVLPTGDGVLAPAPAAPVAAKPRRLVPLPPSGPSYRGHV</sequence>
<dbReference type="EMBL" id="CM029046">
    <property type="protein sequence ID" value="KAG2586305.1"/>
    <property type="molecule type" value="Genomic_DNA"/>
</dbReference>
<feature type="region of interest" description="Disordered" evidence="1">
    <location>
        <begin position="83"/>
        <end position="110"/>
    </location>
</feature>
<evidence type="ECO:0000313" key="3">
    <source>
        <dbReference type="Proteomes" id="UP000823388"/>
    </source>
</evidence>
<evidence type="ECO:0000313" key="2">
    <source>
        <dbReference type="EMBL" id="KAG2586305.1"/>
    </source>
</evidence>
<evidence type="ECO:0000256" key="1">
    <source>
        <dbReference type="SAM" id="MobiDB-lite"/>
    </source>
</evidence>
<protein>
    <submittedName>
        <fullName evidence="2">Uncharacterized protein</fullName>
    </submittedName>
</protein>
<comment type="caution">
    <text evidence="2">The sequence shown here is derived from an EMBL/GenBank/DDBJ whole genome shotgun (WGS) entry which is preliminary data.</text>
</comment>
<accession>A0A8T0RME1</accession>
<proteinExistence type="predicted"/>
<keyword evidence="3" id="KW-1185">Reference proteome</keyword>
<dbReference type="AlphaFoldDB" id="A0A8T0RME1"/>
<name>A0A8T0RME1_PANVG</name>
<feature type="region of interest" description="Disordered" evidence="1">
    <location>
        <begin position="43"/>
        <end position="71"/>
    </location>
</feature>
<organism evidence="2 3">
    <name type="scientific">Panicum virgatum</name>
    <name type="common">Blackwell switchgrass</name>
    <dbReference type="NCBI Taxonomy" id="38727"/>
    <lineage>
        <taxon>Eukaryota</taxon>
        <taxon>Viridiplantae</taxon>
        <taxon>Streptophyta</taxon>
        <taxon>Embryophyta</taxon>
        <taxon>Tracheophyta</taxon>
        <taxon>Spermatophyta</taxon>
        <taxon>Magnoliopsida</taxon>
        <taxon>Liliopsida</taxon>
        <taxon>Poales</taxon>
        <taxon>Poaceae</taxon>
        <taxon>PACMAD clade</taxon>
        <taxon>Panicoideae</taxon>
        <taxon>Panicodae</taxon>
        <taxon>Paniceae</taxon>
        <taxon>Panicinae</taxon>
        <taxon>Panicum</taxon>
        <taxon>Panicum sect. Hiantes</taxon>
    </lineage>
</organism>
<gene>
    <name evidence="2" type="ORF">PVAP13_5NG043800</name>
</gene>